<keyword evidence="1" id="KW-0472">Membrane</keyword>
<keyword evidence="1" id="KW-1133">Transmembrane helix</keyword>
<dbReference type="RefSeq" id="WP_078482049.1">
    <property type="nucleotide sequence ID" value="NZ_MPRL01000001.1"/>
</dbReference>
<sequence length="193" mass="22126">MTLEEIRNLDNDFGAWPFAIKAIVIMLICGALLFAGYWFDTQHQIIEFEKVQKKEIDLKKAFEFKQRKAANLNAYKEQLAEMQLTFGALLRQLPNKAEIADLLIDISQTGLASGLEFELFKPTKEVNREFYVEHPISIKVVGQYHDFGEFASGIAALPRIVTLHDIGISPHKSKDMLVMTARAKTYRYLEETR</sequence>
<dbReference type="GO" id="GO:0043683">
    <property type="term" value="P:type IV pilus assembly"/>
    <property type="evidence" value="ECO:0007669"/>
    <property type="project" value="InterPro"/>
</dbReference>
<dbReference type="InterPro" id="IPR007445">
    <property type="entry name" value="PilO"/>
</dbReference>
<dbReference type="PANTHER" id="PTHR39555:SF1">
    <property type="entry name" value="TYPE IV PILUS INNER MEMBRANE COMPONENT PILO"/>
    <property type="match status" value="1"/>
</dbReference>
<proteinExistence type="predicted"/>
<dbReference type="AlphaFoldDB" id="A0A1T2LB26"/>
<dbReference type="PIRSF" id="PIRSF016482">
    <property type="entry name" value="PilO"/>
    <property type="match status" value="1"/>
</dbReference>
<dbReference type="Gene3D" id="3.30.70.60">
    <property type="match status" value="1"/>
</dbReference>
<dbReference type="EMBL" id="MPRL01000001">
    <property type="protein sequence ID" value="OOZ42291.1"/>
    <property type="molecule type" value="Genomic_DNA"/>
</dbReference>
<comment type="caution">
    <text evidence="2">The sequence shown here is derived from an EMBL/GenBank/DDBJ whole genome shotgun (WGS) entry which is preliminary data.</text>
</comment>
<keyword evidence="3" id="KW-1185">Reference proteome</keyword>
<dbReference type="OrthoDB" id="9802133at2"/>
<evidence type="ECO:0000313" key="2">
    <source>
        <dbReference type="EMBL" id="OOZ42291.1"/>
    </source>
</evidence>
<dbReference type="InterPro" id="IPR014717">
    <property type="entry name" value="Transl_elong_EF1B/ribsomal_bS6"/>
</dbReference>
<dbReference type="GO" id="GO:0043107">
    <property type="term" value="P:type IV pilus-dependent motility"/>
    <property type="evidence" value="ECO:0007669"/>
    <property type="project" value="InterPro"/>
</dbReference>
<evidence type="ECO:0000256" key="1">
    <source>
        <dbReference type="SAM" id="Phobius"/>
    </source>
</evidence>
<dbReference type="PANTHER" id="PTHR39555">
    <property type="entry name" value="FIMBRIAL ASSEMBLY PROTEIN PILO-LIKE PROTEIN-RELATED"/>
    <property type="match status" value="1"/>
</dbReference>
<accession>A0A1T2LB26</accession>
<dbReference type="Gene3D" id="1.10.287.540">
    <property type="entry name" value="Helix hairpin bin"/>
    <property type="match status" value="1"/>
</dbReference>
<evidence type="ECO:0000313" key="3">
    <source>
        <dbReference type="Proteomes" id="UP000191110"/>
    </source>
</evidence>
<name>A0A1T2LB26_9GAMM</name>
<dbReference type="Pfam" id="PF04350">
    <property type="entry name" value="PilO"/>
    <property type="match status" value="1"/>
</dbReference>
<dbReference type="Proteomes" id="UP000191110">
    <property type="component" value="Unassembled WGS sequence"/>
</dbReference>
<gene>
    <name evidence="2" type="ORF">BOW53_00150</name>
</gene>
<feature type="transmembrane region" description="Helical" evidence="1">
    <location>
        <begin position="18"/>
        <end position="39"/>
    </location>
</feature>
<organism evidence="2 3">
    <name type="scientific">Solemya pervernicosa gill symbiont</name>
    <dbReference type="NCBI Taxonomy" id="642797"/>
    <lineage>
        <taxon>Bacteria</taxon>
        <taxon>Pseudomonadati</taxon>
        <taxon>Pseudomonadota</taxon>
        <taxon>Gammaproteobacteria</taxon>
        <taxon>sulfur-oxidizing symbionts</taxon>
    </lineage>
</organism>
<reference evidence="2 3" key="1">
    <citation type="submission" date="2016-11" db="EMBL/GenBank/DDBJ databases">
        <title>Mixed transmission modes and dynamic genome evolution in an obligate animal-bacterial symbiosis.</title>
        <authorList>
            <person name="Russell S.L."/>
            <person name="Corbett-Detig R.B."/>
            <person name="Cavanaugh C.M."/>
        </authorList>
    </citation>
    <scope>NUCLEOTIDE SEQUENCE [LARGE SCALE GENOMIC DNA]</scope>
    <source>
        <strain evidence="2">Sveles-Q1</strain>
    </source>
</reference>
<keyword evidence="1" id="KW-0812">Transmembrane</keyword>
<protein>
    <submittedName>
        <fullName evidence="2">Pilus assembly protein PilO</fullName>
    </submittedName>
</protein>